<feature type="short sequence motif" description="TFG box" evidence="3">
    <location>
        <begin position="410"/>
        <end position="430"/>
    </location>
</feature>
<evidence type="ECO:0000259" key="7">
    <source>
        <dbReference type="PROSITE" id="PS51536"/>
    </source>
</evidence>
<dbReference type="eggNOG" id="KOG1073">
    <property type="taxonomic scope" value="Eukaryota"/>
</dbReference>
<feature type="compositionally biased region" description="Polar residues" evidence="4">
    <location>
        <begin position="97"/>
        <end position="131"/>
    </location>
</feature>
<protein>
    <recommendedName>
        <fullName evidence="11">FFD box profile domain-containing protein</fullName>
    </recommendedName>
</protein>
<feature type="domain" description="FFD box profile" evidence="6">
    <location>
        <begin position="386"/>
        <end position="402"/>
    </location>
</feature>
<proteinExistence type="inferred from homology"/>
<dbReference type="PROSITE" id="PS52002">
    <property type="entry name" value="SM"/>
    <property type="match status" value="1"/>
</dbReference>
<dbReference type="InterPro" id="IPR025768">
    <property type="entry name" value="TFG_box"/>
</dbReference>
<dbReference type="Gene3D" id="2.30.30.100">
    <property type="match status" value="1"/>
</dbReference>
<keyword evidence="10" id="KW-1185">Reference proteome</keyword>
<feature type="region of interest" description="Disordered" evidence="4">
    <location>
        <begin position="347"/>
        <end position="388"/>
    </location>
</feature>
<feature type="region of interest" description="Disordered" evidence="4">
    <location>
        <begin position="97"/>
        <end position="259"/>
    </location>
</feature>
<feature type="compositionally biased region" description="Basic and acidic residues" evidence="4">
    <location>
        <begin position="347"/>
        <end position="358"/>
    </location>
</feature>
<dbReference type="EMBL" id="CAEY01000548">
    <property type="status" value="NOT_ANNOTATED_CDS"/>
    <property type="molecule type" value="Genomic_DNA"/>
</dbReference>
<dbReference type="KEGG" id="tut:107367237"/>
<feature type="region of interest" description="Disordered" evidence="4">
    <location>
        <begin position="447"/>
        <end position="490"/>
    </location>
</feature>
<evidence type="ECO:0000259" key="8">
    <source>
        <dbReference type="PROSITE" id="PS52002"/>
    </source>
</evidence>
<dbReference type="InterPro" id="IPR025762">
    <property type="entry name" value="DFDF"/>
</dbReference>
<accession>T1KU55</accession>
<dbReference type="HOGENOM" id="CLU_019221_0_1_1"/>
<dbReference type="PROSITE" id="PS51513">
    <property type="entry name" value="FFD"/>
    <property type="match status" value="1"/>
</dbReference>
<evidence type="ECO:0000313" key="9">
    <source>
        <dbReference type="EnsemblMetazoa" id="tetur21g02180.1"/>
    </source>
</evidence>
<dbReference type="PANTHER" id="PTHR13586:SF0">
    <property type="entry name" value="TRAILER HITCH, ISOFORM H"/>
    <property type="match status" value="1"/>
</dbReference>
<dbReference type="CDD" id="cd01736">
    <property type="entry name" value="LSm14_N"/>
    <property type="match status" value="1"/>
</dbReference>
<dbReference type="SMART" id="SM01199">
    <property type="entry name" value="FDF"/>
    <property type="match status" value="1"/>
</dbReference>
<sequence>MATPYLGSKISLISKSEIRYEGVLYTIDTRESTIALAQVRSFGTENRQAEKYVAPREEVFEYIIFRANDIKDLIVDDPPPASITQALGDPAIIQAQSSMPSSSTTFTKPSLSTGAPSSGLNGPTSQITVGSSAIAPPTSRPVGNITNMPVFNSASAGSQSSVTSGPPAAGPAFGGATASTMGFRSGGSSPTTGHRRSPGSDSGPPKSQMNRDDKAPKNHVPNNRDPRIQNYRDNYRVSGMGGDRRQGPPQYGRRMLPGQEMPPQIARNMNFRGRGRQGPPPPPQMMPKRGPMMGRAPPQPRPQFNRAIAVQNRNPKPTTSLKIEDDFDFEKANKEFEELESKLSKVKLEDTNEKKEGEPAQPIQPVENTDEKSAKEGDEKNEDEDTFYDKTKSFFDKISCEALERSKGKVSRIDWRQERKMNAETFGLTANNFRRGGYRGRGGFQGGFSGYSRQNYNNGNRNFNQRLGGRNSYGSGSNDRRVNQPREVSW</sequence>
<dbReference type="Pfam" id="PF09532">
    <property type="entry name" value="FDF"/>
    <property type="match status" value="1"/>
</dbReference>
<reference evidence="10" key="1">
    <citation type="submission" date="2011-08" db="EMBL/GenBank/DDBJ databases">
        <authorList>
            <person name="Rombauts S."/>
        </authorList>
    </citation>
    <scope>NUCLEOTIDE SEQUENCE</scope>
    <source>
        <strain evidence="10">London</strain>
    </source>
</reference>
<evidence type="ECO:0000256" key="3">
    <source>
        <dbReference type="PROSITE-ProRule" id="PRU00869"/>
    </source>
</evidence>
<dbReference type="OrthoDB" id="21539at2759"/>
<feature type="compositionally biased region" description="Low complexity" evidence="4">
    <location>
        <begin position="286"/>
        <end position="296"/>
    </location>
</feature>
<feature type="domain" description="DFDF" evidence="5">
    <location>
        <begin position="315"/>
        <end position="351"/>
    </location>
</feature>
<dbReference type="PANTHER" id="PTHR13586">
    <property type="entry name" value="SCD6 PROTEIN-RELATED"/>
    <property type="match status" value="1"/>
</dbReference>
<feature type="compositionally biased region" description="Basic and acidic residues" evidence="4">
    <location>
        <begin position="209"/>
        <end position="227"/>
    </location>
</feature>
<dbReference type="AlphaFoldDB" id="T1KU55"/>
<gene>
    <name evidence="9" type="primary">107367237</name>
</gene>
<dbReference type="EnsemblMetazoa" id="tetur21g02180.1">
    <property type="protein sequence ID" value="tetur21g02180.1"/>
    <property type="gene ID" value="tetur21g02180"/>
</dbReference>
<dbReference type="Pfam" id="PF12701">
    <property type="entry name" value="LSM14"/>
    <property type="match status" value="1"/>
</dbReference>
<dbReference type="GO" id="GO:0003729">
    <property type="term" value="F:mRNA binding"/>
    <property type="evidence" value="ECO:0007669"/>
    <property type="project" value="TreeGrafter"/>
</dbReference>
<evidence type="ECO:0000259" key="5">
    <source>
        <dbReference type="PROSITE" id="PS51512"/>
    </source>
</evidence>
<feature type="compositionally biased region" description="Low complexity" evidence="4">
    <location>
        <begin position="450"/>
        <end position="470"/>
    </location>
</feature>
<reference evidence="9" key="2">
    <citation type="submission" date="2015-06" db="UniProtKB">
        <authorList>
            <consortium name="EnsemblMetazoa"/>
        </authorList>
    </citation>
    <scope>IDENTIFICATION</scope>
</reference>
<dbReference type="SMART" id="SM01271">
    <property type="entry name" value="LSM14"/>
    <property type="match status" value="1"/>
</dbReference>
<dbReference type="SUPFAM" id="SSF50182">
    <property type="entry name" value="Sm-like ribonucleoproteins"/>
    <property type="match status" value="1"/>
</dbReference>
<feature type="compositionally biased region" description="Basic and acidic residues" evidence="4">
    <location>
        <begin position="369"/>
        <end position="378"/>
    </location>
</feature>
<evidence type="ECO:0008006" key="11">
    <source>
        <dbReference type="Google" id="ProtNLM"/>
    </source>
</evidence>
<dbReference type="Proteomes" id="UP000015104">
    <property type="component" value="Unassembled WGS sequence"/>
</dbReference>
<dbReference type="GO" id="GO:0000932">
    <property type="term" value="C:P-body"/>
    <property type="evidence" value="ECO:0007669"/>
    <property type="project" value="TreeGrafter"/>
</dbReference>
<dbReference type="GO" id="GO:0034063">
    <property type="term" value="P:stress granule assembly"/>
    <property type="evidence" value="ECO:0007669"/>
    <property type="project" value="TreeGrafter"/>
</dbReference>
<organism evidence="9 10">
    <name type="scientific">Tetranychus urticae</name>
    <name type="common">Two-spotted spider mite</name>
    <dbReference type="NCBI Taxonomy" id="32264"/>
    <lineage>
        <taxon>Eukaryota</taxon>
        <taxon>Metazoa</taxon>
        <taxon>Ecdysozoa</taxon>
        <taxon>Arthropoda</taxon>
        <taxon>Chelicerata</taxon>
        <taxon>Arachnida</taxon>
        <taxon>Acari</taxon>
        <taxon>Acariformes</taxon>
        <taxon>Trombidiformes</taxon>
        <taxon>Prostigmata</taxon>
        <taxon>Eleutherengona</taxon>
        <taxon>Raphignathae</taxon>
        <taxon>Tetranychoidea</taxon>
        <taxon>Tetranychidae</taxon>
        <taxon>Tetranychus</taxon>
    </lineage>
</organism>
<dbReference type="InterPro" id="IPR047575">
    <property type="entry name" value="Sm"/>
</dbReference>
<feature type="domain" description="TFG box profile" evidence="7">
    <location>
        <begin position="410"/>
        <end position="430"/>
    </location>
</feature>
<name>T1KU55_TETUR</name>
<evidence type="ECO:0000256" key="4">
    <source>
        <dbReference type="SAM" id="MobiDB-lite"/>
    </source>
</evidence>
<dbReference type="GO" id="GO:0033962">
    <property type="term" value="P:P-body assembly"/>
    <property type="evidence" value="ECO:0007669"/>
    <property type="project" value="TreeGrafter"/>
</dbReference>
<dbReference type="OMA" id="WYPPPGH"/>
<feature type="short sequence motif" description="FFD box" evidence="2">
    <location>
        <begin position="386"/>
        <end position="402"/>
    </location>
</feature>
<dbReference type="PROSITE" id="PS51512">
    <property type="entry name" value="DFDF"/>
    <property type="match status" value="1"/>
</dbReference>
<evidence type="ECO:0000256" key="1">
    <source>
        <dbReference type="ARBA" id="ARBA00010415"/>
    </source>
</evidence>
<dbReference type="InterPro" id="IPR025761">
    <property type="entry name" value="FFD_box"/>
</dbReference>
<feature type="domain" description="Sm" evidence="8">
    <location>
        <begin position="1"/>
        <end position="79"/>
    </location>
</feature>
<dbReference type="PROSITE" id="PS51536">
    <property type="entry name" value="TFG"/>
    <property type="match status" value="1"/>
</dbReference>
<dbReference type="InterPro" id="IPR025609">
    <property type="entry name" value="Lsm14-like_N"/>
</dbReference>
<feature type="compositionally biased region" description="Low complexity" evidence="4">
    <location>
        <begin position="153"/>
        <end position="180"/>
    </location>
</feature>
<evidence type="ECO:0000259" key="6">
    <source>
        <dbReference type="PROSITE" id="PS51513"/>
    </source>
</evidence>
<comment type="similarity">
    <text evidence="1">Belongs to the LSM14 family.</text>
</comment>
<evidence type="ECO:0000256" key="2">
    <source>
        <dbReference type="PROSITE-ProRule" id="PRU00846"/>
    </source>
</evidence>
<dbReference type="InterPro" id="IPR019050">
    <property type="entry name" value="FDF_dom"/>
</dbReference>
<feature type="region of interest" description="Disordered" evidence="4">
    <location>
        <begin position="272"/>
        <end position="301"/>
    </location>
</feature>
<feature type="compositionally biased region" description="Basic and acidic residues" evidence="4">
    <location>
        <begin position="478"/>
        <end position="490"/>
    </location>
</feature>
<dbReference type="STRING" id="32264.T1KU55"/>
<evidence type="ECO:0000313" key="10">
    <source>
        <dbReference type="Proteomes" id="UP000015104"/>
    </source>
</evidence>
<dbReference type="InterPro" id="IPR010920">
    <property type="entry name" value="LSM_dom_sf"/>
</dbReference>